<dbReference type="AlphaFoldDB" id="R7RW08"/>
<reference evidence="3" key="1">
    <citation type="journal article" date="2012" name="Science">
        <title>The Paleozoic origin of enzymatic lignin decomposition reconstructed from 31 fungal genomes.</title>
        <authorList>
            <person name="Floudas D."/>
            <person name="Binder M."/>
            <person name="Riley R."/>
            <person name="Barry K."/>
            <person name="Blanchette R.A."/>
            <person name="Henrissat B."/>
            <person name="Martinez A.T."/>
            <person name="Otillar R."/>
            <person name="Spatafora J.W."/>
            <person name="Yadav J.S."/>
            <person name="Aerts A."/>
            <person name="Benoit I."/>
            <person name="Boyd A."/>
            <person name="Carlson A."/>
            <person name="Copeland A."/>
            <person name="Coutinho P.M."/>
            <person name="de Vries R.P."/>
            <person name="Ferreira P."/>
            <person name="Findley K."/>
            <person name="Foster B."/>
            <person name="Gaskell J."/>
            <person name="Glotzer D."/>
            <person name="Gorecki P."/>
            <person name="Heitman J."/>
            <person name="Hesse C."/>
            <person name="Hori C."/>
            <person name="Igarashi K."/>
            <person name="Jurgens J.A."/>
            <person name="Kallen N."/>
            <person name="Kersten P."/>
            <person name="Kohler A."/>
            <person name="Kuees U."/>
            <person name="Kumar T.K.A."/>
            <person name="Kuo A."/>
            <person name="LaButti K."/>
            <person name="Larrondo L.F."/>
            <person name="Lindquist E."/>
            <person name="Ling A."/>
            <person name="Lombard V."/>
            <person name="Lucas S."/>
            <person name="Lundell T."/>
            <person name="Martin R."/>
            <person name="McLaughlin D.J."/>
            <person name="Morgenstern I."/>
            <person name="Morin E."/>
            <person name="Murat C."/>
            <person name="Nagy L.G."/>
            <person name="Nolan M."/>
            <person name="Ohm R.A."/>
            <person name="Patyshakuliyeva A."/>
            <person name="Rokas A."/>
            <person name="Ruiz-Duenas F.J."/>
            <person name="Sabat G."/>
            <person name="Salamov A."/>
            <person name="Samejima M."/>
            <person name="Schmutz J."/>
            <person name="Slot J.C."/>
            <person name="St John F."/>
            <person name="Stenlid J."/>
            <person name="Sun H."/>
            <person name="Sun S."/>
            <person name="Syed K."/>
            <person name="Tsang A."/>
            <person name="Wiebenga A."/>
            <person name="Young D."/>
            <person name="Pisabarro A."/>
            <person name="Eastwood D.C."/>
            <person name="Martin F."/>
            <person name="Cullen D."/>
            <person name="Grigoriev I.V."/>
            <person name="Hibbett D.S."/>
        </authorList>
    </citation>
    <scope>NUCLEOTIDE SEQUENCE [LARGE SCALE GENOMIC DNA]</scope>
    <source>
        <strain evidence="3">FP-91666</strain>
    </source>
</reference>
<gene>
    <name evidence="2" type="ORF">STEHIDRAFT_164159</name>
</gene>
<organism evidence="2 3">
    <name type="scientific">Stereum hirsutum (strain FP-91666)</name>
    <name type="common">White-rot fungus</name>
    <dbReference type="NCBI Taxonomy" id="721885"/>
    <lineage>
        <taxon>Eukaryota</taxon>
        <taxon>Fungi</taxon>
        <taxon>Dikarya</taxon>
        <taxon>Basidiomycota</taxon>
        <taxon>Agaricomycotina</taxon>
        <taxon>Agaricomycetes</taxon>
        <taxon>Russulales</taxon>
        <taxon>Stereaceae</taxon>
        <taxon>Stereum</taxon>
    </lineage>
</organism>
<proteinExistence type="predicted"/>
<feature type="compositionally biased region" description="Polar residues" evidence="1">
    <location>
        <begin position="1"/>
        <end position="10"/>
    </location>
</feature>
<feature type="region of interest" description="Disordered" evidence="1">
    <location>
        <begin position="1"/>
        <end position="31"/>
    </location>
</feature>
<dbReference type="EMBL" id="JH687501">
    <property type="protein sequence ID" value="EIM78960.1"/>
    <property type="molecule type" value="Genomic_DNA"/>
</dbReference>
<sequence>MARFSSSALSTLKGKGDEGRDMVAEKKEKPKKLRRFQATKCFQTQGLSF</sequence>
<dbReference type="RefSeq" id="XP_007311942.1">
    <property type="nucleotide sequence ID" value="XM_007311880.1"/>
</dbReference>
<evidence type="ECO:0000256" key="1">
    <source>
        <dbReference type="SAM" id="MobiDB-lite"/>
    </source>
</evidence>
<feature type="compositionally biased region" description="Basic and acidic residues" evidence="1">
    <location>
        <begin position="14"/>
        <end position="28"/>
    </location>
</feature>
<protein>
    <submittedName>
        <fullName evidence="2">Uncharacterized protein</fullName>
    </submittedName>
</protein>
<dbReference type="Proteomes" id="UP000053927">
    <property type="component" value="Unassembled WGS sequence"/>
</dbReference>
<evidence type="ECO:0000313" key="3">
    <source>
        <dbReference type="Proteomes" id="UP000053927"/>
    </source>
</evidence>
<name>R7RW08_STEHR</name>
<dbReference type="KEGG" id="shs:STEHIDRAFT_164159"/>
<accession>R7RW08</accession>
<dbReference type="GeneID" id="18802561"/>
<evidence type="ECO:0000313" key="2">
    <source>
        <dbReference type="EMBL" id="EIM78960.1"/>
    </source>
</evidence>
<keyword evidence="3" id="KW-1185">Reference proteome</keyword>